<dbReference type="GO" id="GO:0005548">
    <property type="term" value="F:phospholipid transporter activity"/>
    <property type="evidence" value="ECO:0007669"/>
    <property type="project" value="TreeGrafter"/>
</dbReference>
<feature type="domain" description="Mce/MlaD" evidence="2">
    <location>
        <begin position="39"/>
        <end position="117"/>
    </location>
</feature>
<sequence>MRIKSLELVVGGFLLLAFGALMFLAIQVSGLSSEMSKPSYRVHALFQNVGGLTVRAKVTMAGVTIGRVESIELDRKTQLARVELSIDRTVDDISTDTVAAILTAGLLGEKYIGLTPGADEDFLKEGSRIEQTQSSLVLEDLIGKFLFNKATETPAGEAGASGSASAAGADDAF</sequence>
<dbReference type="NCBIfam" id="TIGR04430">
    <property type="entry name" value="OM_asym_MlaD"/>
    <property type="match status" value="1"/>
</dbReference>
<protein>
    <submittedName>
        <fullName evidence="3">Outer membrane lipid asymmetry maintenance protein MlaD</fullName>
    </submittedName>
</protein>
<dbReference type="Proteomes" id="UP000243900">
    <property type="component" value="Unassembled WGS sequence"/>
</dbReference>
<keyword evidence="4" id="KW-1185">Reference proteome</keyword>
<accession>A0A2P6AV95</accession>
<gene>
    <name evidence="3" type="primary">mlaD</name>
    <name evidence="3" type="ORF">C5O18_00585</name>
</gene>
<dbReference type="PANTHER" id="PTHR33371">
    <property type="entry name" value="INTERMEMBRANE PHOSPHOLIPID TRANSPORT SYSTEM BINDING PROTEIN MLAD-RELATED"/>
    <property type="match status" value="1"/>
</dbReference>
<dbReference type="InterPro" id="IPR052336">
    <property type="entry name" value="MlaD_Phospholipid_Transporter"/>
</dbReference>
<reference evidence="4" key="1">
    <citation type="submission" date="2018-02" db="EMBL/GenBank/DDBJ databases">
        <title>Genome sequencing of Solimonas sp. HR-BB.</title>
        <authorList>
            <person name="Lee Y."/>
            <person name="Jeon C.O."/>
        </authorList>
    </citation>
    <scope>NUCLEOTIDE SEQUENCE [LARGE SCALE GENOMIC DNA]</scope>
    <source>
        <strain evidence="4">HR-E</strain>
    </source>
</reference>
<organism evidence="3 4">
    <name type="scientific">Amnimonas aquatica</name>
    <dbReference type="NCBI Taxonomy" id="2094561"/>
    <lineage>
        <taxon>Bacteria</taxon>
        <taxon>Pseudomonadati</taxon>
        <taxon>Pseudomonadota</taxon>
        <taxon>Gammaproteobacteria</taxon>
        <taxon>Moraxellales</taxon>
        <taxon>Moraxellaceae</taxon>
        <taxon>Amnimonas</taxon>
    </lineage>
</organism>
<evidence type="ECO:0000259" key="2">
    <source>
        <dbReference type="Pfam" id="PF02470"/>
    </source>
</evidence>
<evidence type="ECO:0000256" key="1">
    <source>
        <dbReference type="SAM" id="MobiDB-lite"/>
    </source>
</evidence>
<dbReference type="InterPro" id="IPR030970">
    <property type="entry name" value="ABC_MlaD"/>
</dbReference>
<proteinExistence type="predicted"/>
<dbReference type="InterPro" id="IPR003399">
    <property type="entry name" value="Mce/MlaD"/>
</dbReference>
<dbReference type="PANTHER" id="PTHR33371:SF4">
    <property type="entry name" value="INTERMEMBRANE PHOSPHOLIPID TRANSPORT SYSTEM BINDING PROTEIN MLAD"/>
    <property type="match status" value="1"/>
</dbReference>
<dbReference type="EMBL" id="PTQZ01000005">
    <property type="protein sequence ID" value="PQA52126.1"/>
    <property type="molecule type" value="Genomic_DNA"/>
</dbReference>
<dbReference type="AlphaFoldDB" id="A0A2P6AV95"/>
<feature type="region of interest" description="Disordered" evidence="1">
    <location>
        <begin position="154"/>
        <end position="173"/>
    </location>
</feature>
<dbReference type="OrthoDB" id="9788420at2"/>
<dbReference type="RefSeq" id="WP_105190947.1">
    <property type="nucleotide sequence ID" value="NZ_PTQZ01000005.1"/>
</dbReference>
<feature type="compositionally biased region" description="Low complexity" evidence="1">
    <location>
        <begin position="155"/>
        <end position="173"/>
    </location>
</feature>
<evidence type="ECO:0000313" key="4">
    <source>
        <dbReference type="Proteomes" id="UP000243900"/>
    </source>
</evidence>
<dbReference type="Pfam" id="PF02470">
    <property type="entry name" value="MlaD"/>
    <property type="match status" value="1"/>
</dbReference>
<name>A0A2P6AV95_9GAMM</name>
<evidence type="ECO:0000313" key="3">
    <source>
        <dbReference type="EMBL" id="PQA52126.1"/>
    </source>
</evidence>
<comment type="caution">
    <text evidence="3">The sequence shown here is derived from an EMBL/GenBank/DDBJ whole genome shotgun (WGS) entry which is preliminary data.</text>
</comment>
<dbReference type="GO" id="GO:0005543">
    <property type="term" value="F:phospholipid binding"/>
    <property type="evidence" value="ECO:0007669"/>
    <property type="project" value="TreeGrafter"/>
</dbReference>